<comment type="caution">
    <text evidence="1">The sequence shown here is derived from an EMBL/GenBank/DDBJ whole genome shotgun (WGS) entry which is preliminary data.</text>
</comment>
<evidence type="ECO:0000313" key="2">
    <source>
        <dbReference type="Proteomes" id="UP000766336"/>
    </source>
</evidence>
<proteinExistence type="predicted"/>
<reference evidence="1 2" key="1">
    <citation type="submission" date="2021-05" db="EMBL/GenBank/DDBJ databases">
        <title>Roseococcus sp. XZZS9, whole genome shotgun sequencing project.</title>
        <authorList>
            <person name="Zhao G."/>
            <person name="Shen L."/>
        </authorList>
    </citation>
    <scope>NUCLEOTIDE SEQUENCE [LARGE SCALE GENOMIC DNA]</scope>
    <source>
        <strain evidence="1 2">XZZS9</strain>
    </source>
</reference>
<dbReference type="InterPro" id="IPR036420">
    <property type="entry name" value="BRCT_dom_sf"/>
</dbReference>
<dbReference type="SUPFAM" id="SSF52113">
    <property type="entry name" value="BRCT domain"/>
    <property type="match status" value="1"/>
</dbReference>
<dbReference type="EMBL" id="JAHCDA010000003">
    <property type="protein sequence ID" value="MBS7812389.1"/>
    <property type="molecule type" value="Genomic_DNA"/>
</dbReference>
<accession>A0ABS5QFC1</accession>
<name>A0ABS5QFC1_9PROT</name>
<sequence>MNPSRHFARISNVVLTGPAVTANGDVVLRADLISQATKLGWNIQKSVQATTEMLVASRADTVKAREAKERGIIVVTYAEFLAQIGPVPATGTYDGNVDWVPPPKKLFAKALAQAALLPEDTMVEFI</sequence>
<evidence type="ECO:0000313" key="1">
    <source>
        <dbReference type="EMBL" id="MBS7812389.1"/>
    </source>
</evidence>
<dbReference type="Proteomes" id="UP000766336">
    <property type="component" value="Unassembled WGS sequence"/>
</dbReference>
<keyword evidence="2" id="KW-1185">Reference proteome</keyword>
<dbReference type="RefSeq" id="WP_213671097.1">
    <property type="nucleotide sequence ID" value="NZ_JAHCDA010000003.1"/>
</dbReference>
<evidence type="ECO:0008006" key="3">
    <source>
        <dbReference type="Google" id="ProtNLM"/>
    </source>
</evidence>
<gene>
    <name evidence="1" type="ORF">KHU32_15670</name>
</gene>
<protein>
    <recommendedName>
        <fullName evidence="3">BRCT domain-containing protein</fullName>
    </recommendedName>
</protein>
<dbReference type="Gene3D" id="3.40.50.10190">
    <property type="entry name" value="BRCT domain"/>
    <property type="match status" value="1"/>
</dbReference>
<organism evidence="1 2">
    <name type="scientific">Roseococcus pinisoli</name>
    <dbReference type="NCBI Taxonomy" id="2835040"/>
    <lineage>
        <taxon>Bacteria</taxon>
        <taxon>Pseudomonadati</taxon>
        <taxon>Pseudomonadota</taxon>
        <taxon>Alphaproteobacteria</taxon>
        <taxon>Acetobacterales</taxon>
        <taxon>Roseomonadaceae</taxon>
        <taxon>Roseococcus</taxon>
    </lineage>
</organism>